<keyword evidence="3" id="KW-0547">Nucleotide-binding</keyword>
<dbReference type="InterPro" id="IPR036890">
    <property type="entry name" value="HATPase_C_sf"/>
</dbReference>
<feature type="transmembrane region" description="Helical" evidence="1">
    <location>
        <begin position="119"/>
        <end position="140"/>
    </location>
</feature>
<feature type="transmembrane region" description="Helical" evidence="1">
    <location>
        <begin position="91"/>
        <end position="113"/>
    </location>
</feature>
<evidence type="ECO:0000256" key="1">
    <source>
        <dbReference type="SAM" id="Phobius"/>
    </source>
</evidence>
<dbReference type="GO" id="GO:0042802">
    <property type="term" value="F:identical protein binding"/>
    <property type="evidence" value="ECO:0007669"/>
    <property type="project" value="TreeGrafter"/>
</dbReference>
<proteinExistence type="predicted"/>
<sequence length="444" mass="49609">MFHTICIAVIDLTESLSFYLLLSSCLKPRYQAPRKYLLFAVHFVVTCLCGTPLLLAVPERMILLPVQILLALLFTEGSALKRIFWGGSFTILSIIAENLAVLAMEYVTLLIPVQSLTSQAAYLTEVLLYLLFCLAAVLVIRITAAYTSALPVRILLIFLGLIFSGFLSLRVFLQIRALVPMSGQNAPVLRDTVFHAGLIQIFLILFFFASAVYLGFLYRKNLLLLEKDKISEIERNRLLALQSANQSLRIWKHESDNHLITCCQLLENGKDRDCIRYLHSLLETTDLSRRDIRTGNSVLDAVLSSRLGDAAGRQIRIQNQIILLDNLRFPVEDTELSAILCCALDNAAEACMKLPAEERYICTTIKLLKSTLMIQIENSSDGIYLQDGDGIPATTKEENKAEHGIGLRRIADIAEKAGGFLKILPEKDRFTLCVLLPLEDGDSI</sequence>
<dbReference type="Pfam" id="PF14501">
    <property type="entry name" value="HATPase_c_5"/>
    <property type="match status" value="1"/>
</dbReference>
<keyword evidence="1" id="KW-0812">Transmembrane</keyword>
<feature type="transmembrane region" description="Helical" evidence="1">
    <location>
        <begin position="36"/>
        <end position="55"/>
    </location>
</feature>
<keyword evidence="1" id="KW-1133">Transmembrane helix</keyword>
<dbReference type="SUPFAM" id="SSF55874">
    <property type="entry name" value="ATPase domain of HSP90 chaperone/DNA topoisomerase II/histidine kinase"/>
    <property type="match status" value="1"/>
</dbReference>
<evidence type="ECO:0000313" key="3">
    <source>
        <dbReference type="EMBL" id="HJC37996.1"/>
    </source>
</evidence>
<feature type="transmembrane region" description="Helical" evidence="1">
    <location>
        <begin position="152"/>
        <end position="173"/>
    </location>
</feature>
<comment type="caution">
    <text evidence="3">The sequence shown here is derived from an EMBL/GenBank/DDBJ whole genome shotgun (WGS) entry which is preliminary data.</text>
</comment>
<evidence type="ECO:0000259" key="2">
    <source>
        <dbReference type="Pfam" id="PF14501"/>
    </source>
</evidence>
<dbReference type="InterPro" id="IPR032834">
    <property type="entry name" value="NatK-like_C"/>
</dbReference>
<dbReference type="PANTHER" id="PTHR40448:SF1">
    <property type="entry name" value="TWO-COMPONENT SENSOR HISTIDINE KINASE"/>
    <property type="match status" value="1"/>
</dbReference>
<dbReference type="EMBL" id="DWWK01000035">
    <property type="protein sequence ID" value="HJC37996.1"/>
    <property type="molecule type" value="Genomic_DNA"/>
</dbReference>
<dbReference type="AlphaFoldDB" id="A0A9D2SXQ8"/>
<evidence type="ECO:0000313" key="4">
    <source>
        <dbReference type="Proteomes" id="UP000823894"/>
    </source>
</evidence>
<dbReference type="GO" id="GO:0005524">
    <property type="term" value="F:ATP binding"/>
    <property type="evidence" value="ECO:0007669"/>
    <property type="project" value="UniProtKB-KW"/>
</dbReference>
<protein>
    <submittedName>
        <fullName evidence="3">ATP-binding protein</fullName>
    </submittedName>
</protein>
<dbReference type="Proteomes" id="UP000823894">
    <property type="component" value="Unassembled WGS sequence"/>
</dbReference>
<name>A0A9D2SXQ8_9FIRM</name>
<reference evidence="3" key="1">
    <citation type="journal article" date="2021" name="PeerJ">
        <title>Extensive microbial diversity within the chicken gut microbiome revealed by metagenomics and culture.</title>
        <authorList>
            <person name="Gilroy R."/>
            <person name="Ravi A."/>
            <person name="Getino M."/>
            <person name="Pursley I."/>
            <person name="Horton D.L."/>
            <person name="Alikhan N.F."/>
            <person name="Baker D."/>
            <person name="Gharbi K."/>
            <person name="Hall N."/>
            <person name="Watson M."/>
            <person name="Adriaenssens E.M."/>
            <person name="Foster-Nyarko E."/>
            <person name="Jarju S."/>
            <person name="Secka A."/>
            <person name="Antonio M."/>
            <person name="Oren A."/>
            <person name="Chaudhuri R.R."/>
            <person name="La Ragione R."/>
            <person name="Hildebrand F."/>
            <person name="Pallen M.J."/>
        </authorList>
    </citation>
    <scope>NUCLEOTIDE SEQUENCE</scope>
    <source>
        <strain evidence="3">ChiGjej1B1-1692</strain>
    </source>
</reference>
<dbReference type="PANTHER" id="PTHR40448">
    <property type="entry name" value="TWO-COMPONENT SENSOR HISTIDINE KINASE"/>
    <property type="match status" value="1"/>
</dbReference>
<feature type="domain" description="Sensor histidine kinase NatK-like C-terminal" evidence="2">
    <location>
        <begin position="335"/>
        <end position="437"/>
    </location>
</feature>
<reference evidence="3" key="2">
    <citation type="submission" date="2021-04" db="EMBL/GenBank/DDBJ databases">
        <authorList>
            <person name="Gilroy R."/>
        </authorList>
    </citation>
    <scope>NUCLEOTIDE SEQUENCE</scope>
    <source>
        <strain evidence="3">ChiGjej1B1-1692</strain>
    </source>
</reference>
<organism evidence="3 4">
    <name type="scientific">Candidatus Mediterraneibacter faecigallinarum</name>
    <dbReference type="NCBI Taxonomy" id="2838669"/>
    <lineage>
        <taxon>Bacteria</taxon>
        <taxon>Bacillati</taxon>
        <taxon>Bacillota</taxon>
        <taxon>Clostridia</taxon>
        <taxon>Lachnospirales</taxon>
        <taxon>Lachnospiraceae</taxon>
        <taxon>Mediterraneibacter</taxon>
    </lineage>
</organism>
<accession>A0A9D2SXQ8</accession>
<keyword evidence="1" id="KW-0472">Membrane</keyword>
<dbReference type="CDD" id="cd16935">
    <property type="entry name" value="HATPase_AgrC-ComD-like"/>
    <property type="match status" value="1"/>
</dbReference>
<feature type="transmembrane region" description="Helical" evidence="1">
    <location>
        <begin position="193"/>
        <end position="218"/>
    </location>
</feature>
<gene>
    <name evidence="3" type="ORF">H9757_02870</name>
</gene>
<dbReference type="Gene3D" id="3.30.565.10">
    <property type="entry name" value="Histidine kinase-like ATPase, C-terminal domain"/>
    <property type="match status" value="1"/>
</dbReference>
<keyword evidence="3" id="KW-0067">ATP-binding</keyword>